<dbReference type="Proteomes" id="UP000013782">
    <property type="component" value="Unassembled WGS sequence"/>
</dbReference>
<comment type="caution">
    <text evidence="1">The sequence shown here is derived from an EMBL/GenBank/DDBJ whole genome shotgun (WGS) entry which is preliminary data.</text>
</comment>
<organism evidence="1 2">
    <name type="scientific">Enterococcus pallens ATCC BAA-351</name>
    <dbReference type="NCBI Taxonomy" id="1158607"/>
    <lineage>
        <taxon>Bacteria</taxon>
        <taxon>Bacillati</taxon>
        <taxon>Bacillota</taxon>
        <taxon>Bacilli</taxon>
        <taxon>Lactobacillales</taxon>
        <taxon>Enterococcaceae</taxon>
        <taxon>Enterococcus</taxon>
    </lineage>
</organism>
<dbReference type="RefSeq" id="WP_010758936.1">
    <property type="nucleotide sequence ID" value="NZ_ASWD01000005.1"/>
</dbReference>
<dbReference type="OrthoDB" id="9960891at2"/>
<dbReference type="PATRIC" id="fig|1158607.3.peg.3973"/>
<proteinExistence type="predicted"/>
<dbReference type="AlphaFoldDB" id="R2Q0S3"/>
<dbReference type="STRING" id="160454.RV10_GL003218"/>
<keyword evidence="2" id="KW-1185">Reference proteome</keyword>
<name>R2Q0S3_9ENTE</name>
<protein>
    <submittedName>
        <fullName evidence="1">Uncharacterized protein</fullName>
    </submittedName>
</protein>
<dbReference type="HOGENOM" id="CLU_2698984_0_0_9"/>
<dbReference type="EMBL" id="AJAQ01000036">
    <property type="protein sequence ID" value="EOH90162.1"/>
    <property type="molecule type" value="Genomic_DNA"/>
</dbReference>
<evidence type="ECO:0000313" key="2">
    <source>
        <dbReference type="Proteomes" id="UP000013782"/>
    </source>
</evidence>
<reference evidence="1 2" key="1">
    <citation type="submission" date="2013-02" db="EMBL/GenBank/DDBJ databases">
        <title>The Genome Sequence of Enterococcus pallens BAA-351.</title>
        <authorList>
            <consortium name="The Broad Institute Genome Sequencing Platform"/>
            <consortium name="The Broad Institute Genome Sequencing Center for Infectious Disease"/>
            <person name="Earl A.M."/>
            <person name="Gilmore M.S."/>
            <person name="Lebreton F."/>
            <person name="Walker B."/>
            <person name="Young S.K."/>
            <person name="Zeng Q."/>
            <person name="Gargeya S."/>
            <person name="Fitzgerald M."/>
            <person name="Haas B."/>
            <person name="Abouelleil A."/>
            <person name="Alvarado L."/>
            <person name="Arachchi H.M."/>
            <person name="Berlin A.M."/>
            <person name="Chapman S.B."/>
            <person name="Dewar J."/>
            <person name="Goldberg J."/>
            <person name="Griggs A."/>
            <person name="Gujja S."/>
            <person name="Hansen M."/>
            <person name="Howarth C."/>
            <person name="Imamovic A."/>
            <person name="Larimer J."/>
            <person name="McCowan C."/>
            <person name="Murphy C."/>
            <person name="Neiman D."/>
            <person name="Pearson M."/>
            <person name="Priest M."/>
            <person name="Roberts A."/>
            <person name="Saif S."/>
            <person name="Shea T."/>
            <person name="Sisk P."/>
            <person name="Sykes S."/>
            <person name="Wortman J."/>
            <person name="Nusbaum C."/>
            <person name="Birren B."/>
        </authorList>
    </citation>
    <scope>NUCLEOTIDE SEQUENCE [LARGE SCALE GENOMIC DNA]</scope>
    <source>
        <strain evidence="1 2">ATCC BAA-351</strain>
    </source>
</reference>
<evidence type="ECO:0000313" key="1">
    <source>
        <dbReference type="EMBL" id="EOH90162.1"/>
    </source>
</evidence>
<sequence>MYAIERFLNQLGKESNTLLTYPAINTAEYTAWVENDVSVKELPLKVFTILCSLSHLSYDDLLKQLVKYELLSE</sequence>
<gene>
    <name evidence="1" type="ORF">UAU_03991</name>
</gene>
<accession>R2Q0S3</accession>